<evidence type="ECO:0000256" key="1">
    <source>
        <dbReference type="ARBA" id="ARBA00022741"/>
    </source>
</evidence>
<dbReference type="PANTHER" id="PTHR43309">
    <property type="entry name" value="5-OXOPROLINASE SUBUNIT C"/>
    <property type="match status" value="1"/>
</dbReference>
<dbReference type="EMBL" id="NIPX01000028">
    <property type="protein sequence ID" value="OWJ82240.1"/>
    <property type="molecule type" value="Genomic_DNA"/>
</dbReference>
<evidence type="ECO:0000313" key="8">
    <source>
        <dbReference type="Proteomes" id="UP000214673"/>
    </source>
</evidence>
<comment type="caution">
    <text evidence="6">The sequence shown here is derived from an EMBL/GenBank/DDBJ whole genome shotgun (WGS) entry which is preliminary data.</text>
</comment>
<reference evidence="7 8" key="1">
    <citation type="submission" date="2016-11" db="EMBL/GenBank/DDBJ databases">
        <title>Comparison of Traditional DNA-DNA Hybridization with In Silico Genomic Analysis.</title>
        <authorList>
            <person name="Nicholson A.C."/>
            <person name="Sammons S."/>
            <person name="Humrighouse B.W."/>
            <person name="Graziano J."/>
            <person name="Lasker B."/>
            <person name="Whitney A.M."/>
            <person name="Mcquiston J.R."/>
        </authorList>
    </citation>
    <scope>NUCLEOTIDE SEQUENCE [LARGE SCALE GENOMIC DNA]</scope>
    <source>
        <strain evidence="5 8">H1892</strain>
        <strain evidence="6 7">H2381</strain>
    </source>
</reference>
<evidence type="ECO:0000313" key="7">
    <source>
        <dbReference type="Proteomes" id="UP000196640"/>
    </source>
</evidence>
<evidence type="ECO:0000259" key="4">
    <source>
        <dbReference type="SMART" id="SM00797"/>
    </source>
</evidence>
<dbReference type="AlphaFoldDB" id="A0A212AL46"/>
<accession>A0A212AL46</accession>
<sequence>MTGSAALSVIFAGPHVSVQDSGRPGLMRFGVPQSGPMDRIAFAASNIALGNPPDAPAIEVSLGGLKLQCLSGEIGFAVAGGGFRIDHAGRQRGSWTMATLRAGEVLVIRPGQWGSWCYLALAGDLLTRSWLGSHATHALSGFGGGRLQAGQILNIGEARVTAEGDVPCPVFARPPRCVHVTLGPQDRFFSAGALETFLSTSWRMTEAWDRMGVRLSGPPITPSAALDMPSEPITRGAVQVAGDGVPTVLLADHQTTGGYPKIATVLDCDLDAFVQLRPNDIVKFQCVAPEQAILRARAAAARAARYRQGIERRVVAAMQGEMLSP</sequence>
<dbReference type="STRING" id="366616.CG51_01730"/>
<keyword evidence="1" id="KW-0547">Nucleotide-binding</keyword>
<dbReference type="SMART" id="SM00797">
    <property type="entry name" value="AHS2"/>
    <property type="match status" value="1"/>
</dbReference>
<dbReference type="InterPro" id="IPR052708">
    <property type="entry name" value="PxpC"/>
</dbReference>
<evidence type="ECO:0000313" key="5">
    <source>
        <dbReference type="EMBL" id="OWJ76488.1"/>
    </source>
</evidence>
<evidence type="ECO:0000256" key="3">
    <source>
        <dbReference type="ARBA" id="ARBA00022840"/>
    </source>
</evidence>
<dbReference type="Gene3D" id="2.40.100.10">
    <property type="entry name" value="Cyclophilin-like"/>
    <property type="match status" value="1"/>
</dbReference>
<gene>
    <name evidence="6" type="ORF">CDV52_14995</name>
    <name evidence="5" type="ORF">CDV53_08155</name>
</gene>
<dbReference type="InterPro" id="IPR003778">
    <property type="entry name" value="CT_A_B"/>
</dbReference>
<dbReference type="EMBL" id="NIPV01000026">
    <property type="protein sequence ID" value="OWJ76488.1"/>
    <property type="molecule type" value="Genomic_DNA"/>
</dbReference>
<protein>
    <submittedName>
        <fullName evidence="6">Allophanate hydrolase</fullName>
    </submittedName>
</protein>
<dbReference type="Proteomes" id="UP000196640">
    <property type="component" value="Unassembled WGS sequence"/>
</dbReference>
<organism evidence="6 7">
    <name type="scientific">Haematobacter missouriensis</name>
    <dbReference type="NCBI Taxonomy" id="366616"/>
    <lineage>
        <taxon>Bacteria</taxon>
        <taxon>Pseudomonadati</taxon>
        <taxon>Pseudomonadota</taxon>
        <taxon>Alphaproteobacteria</taxon>
        <taxon>Rhodobacterales</taxon>
        <taxon>Paracoccaceae</taxon>
        <taxon>Haematobacter</taxon>
    </lineage>
</organism>
<dbReference type="OrthoDB" id="9768696at2"/>
<dbReference type="GO" id="GO:0016787">
    <property type="term" value="F:hydrolase activity"/>
    <property type="evidence" value="ECO:0007669"/>
    <property type="project" value="UniProtKB-KW"/>
</dbReference>
<keyword evidence="8" id="KW-1185">Reference proteome</keyword>
<name>A0A212AL46_9RHOB</name>
<dbReference type="RefSeq" id="WP_051930337.1">
    <property type="nucleotide sequence ID" value="NZ_CALUEG010000016.1"/>
</dbReference>
<dbReference type="InterPro" id="IPR029000">
    <property type="entry name" value="Cyclophilin-like_dom_sf"/>
</dbReference>
<proteinExistence type="predicted"/>
<evidence type="ECO:0000256" key="2">
    <source>
        <dbReference type="ARBA" id="ARBA00022801"/>
    </source>
</evidence>
<feature type="domain" description="Carboxyltransferase" evidence="4">
    <location>
        <begin position="28"/>
        <end position="302"/>
    </location>
</feature>
<keyword evidence="2 6" id="KW-0378">Hydrolase</keyword>
<keyword evidence="3" id="KW-0067">ATP-binding</keyword>
<dbReference type="GO" id="GO:0005524">
    <property type="term" value="F:ATP binding"/>
    <property type="evidence" value="ECO:0007669"/>
    <property type="project" value="UniProtKB-KW"/>
</dbReference>
<evidence type="ECO:0000313" key="6">
    <source>
        <dbReference type="EMBL" id="OWJ82240.1"/>
    </source>
</evidence>
<dbReference type="Proteomes" id="UP000214673">
    <property type="component" value="Unassembled WGS sequence"/>
</dbReference>
<dbReference type="SUPFAM" id="SSF50891">
    <property type="entry name" value="Cyclophilin-like"/>
    <property type="match status" value="1"/>
</dbReference>
<dbReference type="Pfam" id="PF02626">
    <property type="entry name" value="CT_A_B"/>
    <property type="match status" value="1"/>
</dbReference>
<dbReference type="PANTHER" id="PTHR43309:SF3">
    <property type="entry name" value="5-OXOPROLINASE SUBUNIT C"/>
    <property type="match status" value="1"/>
</dbReference>